<dbReference type="Pfam" id="PF00096">
    <property type="entry name" value="zf-C2H2"/>
    <property type="match status" value="2"/>
</dbReference>
<evidence type="ECO:0000256" key="1">
    <source>
        <dbReference type="ARBA" id="ARBA00022723"/>
    </source>
</evidence>
<feature type="region of interest" description="Disordered" evidence="5">
    <location>
        <begin position="1"/>
        <end position="50"/>
    </location>
</feature>
<dbReference type="FunFam" id="3.30.160.60:FF:002343">
    <property type="entry name" value="Zinc finger protein 33A"/>
    <property type="match status" value="1"/>
</dbReference>
<keyword evidence="3" id="KW-0862">Zinc</keyword>
<dbReference type="PROSITE" id="PS00028">
    <property type="entry name" value="ZINC_FINGER_C2H2_1"/>
    <property type="match status" value="2"/>
</dbReference>
<keyword evidence="8" id="KW-1185">Reference proteome</keyword>
<evidence type="ECO:0000313" key="8">
    <source>
        <dbReference type="Proteomes" id="UP001175228"/>
    </source>
</evidence>
<keyword evidence="2 4" id="KW-0863">Zinc-finger</keyword>
<dbReference type="EMBL" id="JAUEPU010000002">
    <property type="protein sequence ID" value="KAK0505483.1"/>
    <property type="molecule type" value="Genomic_DNA"/>
</dbReference>
<evidence type="ECO:0000256" key="3">
    <source>
        <dbReference type="ARBA" id="ARBA00022833"/>
    </source>
</evidence>
<feature type="compositionally biased region" description="Acidic residues" evidence="5">
    <location>
        <begin position="1"/>
        <end position="12"/>
    </location>
</feature>
<feature type="domain" description="C2H2-type" evidence="6">
    <location>
        <begin position="106"/>
        <end position="133"/>
    </location>
</feature>
<evidence type="ECO:0000256" key="4">
    <source>
        <dbReference type="PROSITE-ProRule" id="PRU00042"/>
    </source>
</evidence>
<feature type="compositionally biased region" description="Basic and acidic residues" evidence="5">
    <location>
        <begin position="13"/>
        <end position="29"/>
    </location>
</feature>
<evidence type="ECO:0000256" key="2">
    <source>
        <dbReference type="ARBA" id="ARBA00022771"/>
    </source>
</evidence>
<feature type="compositionally biased region" description="Basic and acidic residues" evidence="5">
    <location>
        <begin position="312"/>
        <end position="324"/>
    </location>
</feature>
<dbReference type="PANTHER" id="PTHR23235">
    <property type="entry name" value="KRUEPPEL-LIKE TRANSCRIPTION FACTOR"/>
    <property type="match status" value="1"/>
</dbReference>
<dbReference type="PANTHER" id="PTHR23235:SF120">
    <property type="entry name" value="KRUPPEL-LIKE FACTOR 15"/>
    <property type="match status" value="1"/>
</dbReference>
<dbReference type="PROSITE" id="PS50157">
    <property type="entry name" value="ZINC_FINGER_C2H2_2"/>
    <property type="match status" value="2"/>
</dbReference>
<dbReference type="InterPro" id="IPR013087">
    <property type="entry name" value="Znf_C2H2_type"/>
</dbReference>
<dbReference type="Gene3D" id="3.30.160.60">
    <property type="entry name" value="Classic Zinc Finger"/>
    <property type="match status" value="2"/>
</dbReference>
<dbReference type="Proteomes" id="UP001175228">
    <property type="component" value="Unassembled WGS sequence"/>
</dbReference>
<feature type="region of interest" description="Disordered" evidence="5">
    <location>
        <begin position="303"/>
        <end position="324"/>
    </location>
</feature>
<reference evidence="7" key="1">
    <citation type="submission" date="2023-06" db="EMBL/GenBank/DDBJ databases">
        <authorList>
            <consortium name="Lawrence Berkeley National Laboratory"/>
            <person name="Ahrendt S."/>
            <person name="Sahu N."/>
            <person name="Indic B."/>
            <person name="Wong-Bajracharya J."/>
            <person name="Merenyi Z."/>
            <person name="Ke H.-M."/>
            <person name="Monk M."/>
            <person name="Kocsube S."/>
            <person name="Drula E."/>
            <person name="Lipzen A."/>
            <person name="Balint B."/>
            <person name="Henrissat B."/>
            <person name="Andreopoulos B."/>
            <person name="Martin F.M."/>
            <person name="Harder C.B."/>
            <person name="Rigling D."/>
            <person name="Ford K.L."/>
            <person name="Foster G.D."/>
            <person name="Pangilinan J."/>
            <person name="Papanicolaou A."/>
            <person name="Barry K."/>
            <person name="LaButti K."/>
            <person name="Viragh M."/>
            <person name="Koriabine M."/>
            <person name="Yan M."/>
            <person name="Riley R."/>
            <person name="Champramary S."/>
            <person name="Plett K.L."/>
            <person name="Tsai I.J."/>
            <person name="Slot J."/>
            <person name="Sipos G."/>
            <person name="Plett J."/>
            <person name="Nagy L.G."/>
            <person name="Grigoriev I.V."/>
        </authorList>
    </citation>
    <scope>NUCLEOTIDE SEQUENCE</scope>
    <source>
        <strain evidence="7">HWK02</strain>
    </source>
</reference>
<proteinExistence type="predicted"/>
<feature type="domain" description="C2H2-type" evidence="6">
    <location>
        <begin position="134"/>
        <end position="159"/>
    </location>
</feature>
<sequence>MAEMPCTEDDKETGERSAAKKHADPRSDHSQNWPPADPEPNMTALPSIHEMFPDYLLQQRPPPAPPPSSSSSDLCATVFILHTNSETQLTHEYTTDDSLADQMRRHICKICHKRFNRPSSLRIHQNTHTGDTPFHCPFPGCGRSFNVNSNMQRHYRNHSMTGGPASVYPKEAHPSSSSSFPQQPQTMSVQPSYHHTMPPRQPAISRQYPAVPDRAAPPNIPIPPTTIPERPRAPASSTSSHTPSLSPSPISPLSSHRSKINRGAYVWCPSSSESEDEDEGAKEPSFKLHTASFSDVPRVCTEWRDPGYGLDPYRRVEDSDREPKRRRVEYYEEGNRWPCWDRVSDIRTK</sequence>
<feature type="region of interest" description="Disordered" evidence="5">
    <location>
        <begin position="156"/>
        <end position="256"/>
    </location>
</feature>
<keyword evidence="1" id="KW-0479">Metal-binding</keyword>
<accession>A0AA39UVS5</accession>
<dbReference type="GO" id="GO:0000978">
    <property type="term" value="F:RNA polymerase II cis-regulatory region sequence-specific DNA binding"/>
    <property type="evidence" value="ECO:0007669"/>
    <property type="project" value="TreeGrafter"/>
</dbReference>
<comment type="caution">
    <text evidence="7">The sequence shown here is derived from an EMBL/GenBank/DDBJ whole genome shotgun (WGS) entry which is preliminary data.</text>
</comment>
<name>A0AA39UVS5_9AGAR</name>
<protein>
    <recommendedName>
        <fullName evidence="6">C2H2-type domain-containing protein</fullName>
    </recommendedName>
</protein>
<organism evidence="7 8">
    <name type="scientific">Armillaria luteobubalina</name>
    <dbReference type="NCBI Taxonomy" id="153913"/>
    <lineage>
        <taxon>Eukaryota</taxon>
        <taxon>Fungi</taxon>
        <taxon>Dikarya</taxon>
        <taxon>Basidiomycota</taxon>
        <taxon>Agaricomycotina</taxon>
        <taxon>Agaricomycetes</taxon>
        <taxon>Agaricomycetidae</taxon>
        <taxon>Agaricales</taxon>
        <taxon>Marasmiineae</taxon>
        <taxon>Physalacriaceae</taxon>
        <taxon>Armillaria</taxon>
    </lineage>
</organism>
<evidence type="ECO:0000313" key="7">
    <source>
        <dbReference type="EMBL" id="KAK0505483.1"/>
    </source>
</evidence>
<dbReference type="SMART" id="SM00355">
    <property type="entry name" value="ZnF_C2H2"/>
    <property type="match status" value="2"/>
</dbReference>
<dbReference type="GO" id="GO:0000981">
    <property type="term" value="F:DNA-binding transcription factor activity, RNA polymerase II-specific"/>
    <property type="evidence" value="ECO:0007669"/>
    <property type="project" value="TreeGrafter"/>
</dbReference>
<evidence type="ECO:0000259" key="6">
    <source>
        <dbReference type="PROSITE" id="PS50157"/>
    </source>
</evidence>
<dbReference type="GO" id="GO:0008270">
    <property type="term" value="F:zinc ion binding"/>
    <property type="evidence" value="ECO:0007669"/>
    <property type="project" value="UniProtKB-KW"/>
</dbReference>
<dbReference type="InterPro" id="IPR036236">
    <property type="entry name" value="Znf_C2H2_sf"/>
</dbReference>
<feature type="compositionally biased region" description="Low complexity" evidence="5">
    <location>
        <begin position="233"/>
        <end position="255"/>
    </location>
</feature>
<dbReference type="SUPFAM" id="SSF57667">
    <property type="entry name" value="beta-beta-alpha zinc fingers"/>
    <property type="match status" value="1"/>
</dbReference>
<gene>
    <name evidence="7" type="ORF">EDD18DRAFT_1275134</name>
</gene>
<feature type="compositionally biased region" description="Low complexity" evidence="5">
    <location>
        <begin position="174"/>
        <end position="185"/>
    </location>
</feature>
<dbReference type="AlphaFoldDB" id="A0AA39UVS5"/>
<evidence type="ECO:0000256" key="5">
    <source>
        <dbReference type="SAM" id="MobiDB-lite"/>
    </source>
</evidence>